<accession>A0AA36HM48</accession>
<name>A0AA36HM48_9DINO</name>
<dbReference type="Proteomes" id="UP001178507">
    <property type="component" value="Unassembled WGS sequence"/>
</dbReference>
<dbReference type="AlphaFoldDB" id="A0AA36HM48"/>
<feature type="coiled-coil region" evidence="1">
    <location>
        <begin position="334"/>
        <end position="364"/>
    </location>
</feature>
<feature type="region of interest" description="Disordered" evidence="2">
    <location>
        <begin position="1"/>
        <end position="71"/>
    </location>
</feature>
<gene>
    <name evidence="3" type="ORF">EVOR1521_LOCUS1953</name>
</gene>
<dbReference type="EMBL" id="CAUJNA010000093">
    <property type="protein sequence ID" value="CAJ1371690.1"/>
    <property type="molecule type" value="Genomic_DNA"/>
</dbReference>
<evidence type="ECO:0000256" key="2">
    <source>
        <dbReference type="SAM" id="MobiDB-lite"/>
    </source>
</evidence>
<comment type="caution">
    <text evidence="3">The sequence shown here is derived from an EMBL/GenBank/DDBJ whole genome shotgun (WGS) entry which is preliminary data.</text>
</comment>
<evidence type="ECO:0000313" key="4">
    <source>
        <dbReference type="Proteomes" id="UP001178507"/>
    </source>
</evidence>
<keyword evidence="1" id="KW-0175">Coiled coil</keyword>
<organism evidence="3 4">
    <name type="scientific">Effrenium voratum</name>
    <dbReference type="NCBI Taxonomy" id="2562239"/>
    <lineage>
        <taxon>Eukaryota</taxon>
        <taxon>Sar</taxon>
        <taxon>Alveolata</taxon>
        <taxon>Dinophyceae</taxon>
        <taxon>Suessiales</taxon>
        <taxon>Symbiodiniaceae</taxon>
        <taxon>Effrenium</taxon>
    </lineage>
</organism>
<keyword evidence="4" id="KW-1185">Reference proteome</keyword>
<feature type="compositionally biased region" description="Basic and acidic residues" evidence="2">
    <location>
        <begin position="12"/>
        <end position="35"/>
    </location>
</feature>
<reference evidence="3" key="1">
    <citation type="submission" date="2023-08" db="EMBL/GenBank/DDBJ databases">
        <authorList>
            <person name="Chen Y."/>
            <person name="Shah S."/>
            <person name="Dougan E. K."/>
            <person name="Thang M."/>
            <person name="Chan C."/>
        </authorList>
    </citation>
    <scope>NUCLEOTIDE SEQUENCE</scope>
</reference>
<evidence type="ECO:0000313" key="3">
    <source>
        <dbReference type="EMBL" id="CAJ1371690.1"/>
    </source>
</evidence>
<protein>
    <submittedName>
        <fullName evidence="3">Uncharacterized protein</fullName>
    </submittedName>
</protein>
<sequence length="433" mass="48093">MVMLAMAEDNVDDWRQETSKRKHQEEKERIRKLEEAGEEVPEEGEEEAEEPPQMPEEEEEQKALFDKTAGDQLQAMAPFLPLPELDPKRLPPLPEEKLVEPETVDREAMVTGEAAAVEAMRKQSPLPLLSLKVDGRTPTETAELMEVLSGFGGRVGLPAPLEGAAEPKELLRLNLETGPDRRWSPWRLHCPVSLHEKQLAPGAVEFAVDYAGYVFLFAGEEQMRRFCQWPKRYLTDLPRINVPGLALGFVLLSPGGFRCQQLAKRLEDTYGFQLVSPLSLLQRALAQPPVPDEPAEEALPPVATEPWLYASEHQELRAGKAASTATCLRLIGWQLGVEKNLALLQKQVQALEEAKKLVEEAQAAGTEPEGLTLDEEGQPMVELEEPLARPQRGFVLQAVWEVPDGQVVSPTMPSEMLAPVLKEAGAVDVPREL</sequence>
<evidence type="ECO:0000256" key="1">
    <source>
        <dbReference type="SAM" id="Coils"/>
    </source>
</evidence>
<feature type="compositionally biased region" description="Acidic residues" evidence="2">
    <location>
        <begin position="36"/>
        <end position="60"/>
    </location>
</feature>
<proteinExistence type="predicted"/>